<dbReference type="EMBL" id="UYIN01000023">
    <property type="protein sequence ID" value="VDG74441.1"/>
    <property type="molecule type" value="Genomic_DNA"/>
</dbReference>
<evidence type="ECO:0000313" key="1">
    <source>
        <dbReference type="EMBL" id="VDG74441.1"/>
    </source>
</evidence>
<protein>
    <submittedName>
        <fullName evidence="1">Uncharacterized protein</fullName>
    </submittedName>
</protein>
<organism evidence="1 2">
    <name type="scientific">Clostridium carnis</name>
    <dbReference type="NCBI Taxonomy" id="1530"/>
    <lineage>
        <taxon>Bacteria</taxon>
        <taxon>Bacillati</taxon>
        <taxon>Bacillota</taxon>
        <taxon>Clostridia</taxon>
        <taxon>Eubacteriales</taxon>
        <taxon>Clostridiaceae</taxon>
        <taxon>Clostridium</taxon>
    </lineage>
</organism>
<name>A0ABY6T241_9CLOT</name>
<dbReference type="Proteomes" id="UP000277570">
    <property type="component" value="Unassembled WGS sequence"/>
</dbReference>
<gene>
    <name evidence="1" type="ORF">NCTC10913_04720</name>
</gene>
<reference evidence="1 2" key="1">
    <citation type="submission" date="2018-11" db="EMBL/GenBank/DDBJ databases">
        <authorList>
            <consortium name="Pathogen Informatics"/>
        </authorList>
    </citation>
    <scope>NUCLEOTIDE SEQUENCE [LARGE SCALE GENOMIC DNA]</scope>
    <source>
        <strain evidence="1 2">NCTC10913</strain>
    </source>
</reference>
<proteinExistence type="predicted"/>
<sequence>MGGKADSLTISFADIKNECRQWEFKKNHIIEIIEGKFSTGKMYVNEFDVEKENIPLEQYLYRRKLKQ</sequence>
<comment type="caution">
    <text evidence="1">The sequence shown here is derived from an EMBL/GenBank/DDBJ whole genome shotgun (WGS) entry which is preliminary data.</text>
</comment>
<accession>A0ABY6T241</accession>
<evidence type="ECO:0000313" key="2">
    <source>
        <dbReference type="Proteomes" id="UP000277570"/>
    </source>
</evidence>
<keyword evidence="2" id="KW-1185">Reference proteome</keyword>